<keyword evidence="3" id="KW-1185">Reference proteome</keyword>
<evidence type="ECO:0000313" key="2">
    <source>
        <dbReference type="EMBL" id="WLV24318.1"/>
    </source>
</evidence>
<reference evidence="2" key="1">
    <citation type="submission" date="2023-06" db="EMBL/GenBank/DDBJ databases">
        <title>A Treasure from Seagulls: Isolation and Description of Aciduricobacillus qingdaonensis gen. nov., sp. nov., a Rare Obligately Uric Acid-utilizing Member in the Family Bacillaceae.</title>
        <authorList>
            <person name="Liu W."/>
            <person name="Wang B."/>
        </authorList>
    </citation>
    <scope>NUCLEOTIDE SEQUENCE</scope>
    <source>
        <strain evidence="2">44XB</strain>
    </source>
</reference>
<gene>
    <name evidence="2" type="ORF">QR721_11840</name>
</gene>
<dbReference type="EMBL" id="CP129113">
    <property type="protein sequence ID" value="WLV24318.1"/>
    <property type="molecule type" value="Genomic_DNA"/>
</dbReference>
<sequence length="309" mass="34191">MKRTMQLTLVSLLAFFMTLGTALPAFASDGSNADTDVINEKLGVPIVVYGGSLTADQKEQVRQQLDIKDPANTKEYTVTGQDIQKYINGDPSSRMFSSAKITRQDKGKGININIVTPDNITEVTSEMYANAMLTAGVEDANVDVSSPVKVTGHSALTGIYKAYDAAGADLNKDRMELANEELDVTTDLAKKDGMNSEKATQLMTDIKKEIADKKPATREDVEQIVNDQVNKLEISLSDKDRQLLIDLFDKMRNLNIDFSKVKTQLNDLTGKLKDKMDELGIDQGFWEKVVAFFKSFFQAIVDFFKGLFG</sequence>
<feature type="signal peptide" evidence="1">
    <location>
        <begin position="1"/>
        <end position="27"/>
    </location>
</feature>
<dbReference type="InterPro" id="IPR009343">
    <property type="entry name" value="DUF1002"/>
</dbReference>
<dbReference type="Pfam" id="PF06207">
    <property type="entry name" value="DUF1002"/>
    <property type="match status" value="1"/>
</dbReference>
<protein>
    <submittedName>
        <fullName evidence="2">DUF1002 domain-containing protein</fullName>
    </submittedName>
</protein>
<dbReference type="Proteomes" id="UP001180087">
    <property type="component" value="Chromosome"/>
</dbReference>
<keyword evidence="1" id="KW-0732">Signal</keyword>
<organism evidence="2 3">
    <name type="scientific">Aciduricibacillus chroicocephali</name>
    <dbReference type="NCBI Taxonomy" id="3054939"/>
    <lineage>
        <taxon>Bacteria</taxon>
        <taxon>Bacillati</taxon>
        <taxon>Bacillota</taxon>
        <taxon>Bacilli</taxon>
        <taxon>Bacillales</taxon>
        <taxon>Bacillaceae</taxon>
        <taxon>Aciduricibacillus</taxon>
    </lineage>
</organism>
<evidence type="ECO:0000256" key="1">
    <source>
        <dbReference type="SAM" id="SignalP"/>
    </source>
</evidence>
<evidence type="ECO:0000313" key="3">
    <source>
        <dbReference type="Proteomes" id="UP001180087"/>
    </source>
</evidence>
<dbReference type="RefSeq" id="WP_348027222.1">
    <property type="nucleotide sequence ID" value="NZ_CP129113.1"/>
</dbReference>
<feature type="chain" id="PRO_5046959722" evidence="1">
    <location>
        <begin position="28"/>
        <end position="309"/>
    </location>
</feature>
<accession>A0ABY9KXJ5</accession>
<name>A0ABY9KXJ5_9BACI</name>
<proteinExistence type="predicted"/>